<reference evidence="11 12" key="1">
    <citation type="submission" date="2018-03" db="EMBL/GenBank/DDBJ databases">
        <title>Genomic Encyclopedia of Archaeal and Bacterial Type Strains, Phase II (KMG-II): from individual species to whole genera.</title>
        <authorList>
            <person name="Goeker M."/>
        </authorList>
    </citation>
    <scope>NUCLEOTIDE SEQUENCE [LARGE SCALE GENOMIC DNA]</scope>
    <source>
        <strain evidence="11 12">DSM 45601</strain>
    </source>
</reference>
<evidence type="ECO:0000259" key="9">
    <source>
        <dbReference type="Pfam" id="PF00108"/>
    </source>
</evidence>
<feature type="active site" description="Proton acceptor" evidence="7">
    <location>
        <position position="349"/>
    </location>
</feature>
<comment type="caution">
    <text evidence="11">The sequence shown here is derived from an EMBL/GenBank/DDBJ whole genome shotgun (WGS) entry which is preliminary data.</text>
</comment>
<feature type="domain" description="Thiolase N-terminal" evidence="9">
    <location>
        <begin position="5"/>
        <end position="261"/>
    </location>
</feature>
<dbReference type="PANTHER" id="PTHR18919">
    <property type="entry name" value="ACETYL-COA C-ACYLTRANSFERASE"/>
    <property type="match status" value="1"/>
</dbReference>
<dbReference type="NCBIfam" id="TIGR01930">
    <property type="entry name" value="AcCoA-C-Actrans"/>
    <property type="match status" value="1"/>
</dbReference>
<evidence type="ECO:0000256" key="4">
    <source>
        <dbReference type="ARBA" id="ARBA00023315"/>
    </source>
</evidence>
<name>A0A2T0QD18_9ACTN</name>
<evidence type="ECO:0000256" key="6">
    <source>
        <dbReference type="ARBA" id="ARBA00040529"/>
    </source>
</evidence>
<dbReference type="InterPro" id="IPR020617">
    <property type="entry name" value="Thiolase_C"/>
</dbReference>
<evidence type="ECO:0000256" key="5">
    <source>
        <dbReference type="ARBA" id="ARBA00030755"/>
    </source>
</evidence>
<evidence type="ECO:0000256" key="7">
    <source>
        <dbReference type="PIRSR" id="PIRSR000429-1"/>
    </source>
</evidence>
<evidence type="ECO:0000313" key="12">
    <source>
        <dbReference type="Proteomes" id="UP000237846"/>
    </source>
</evidence>
<dbReference type="Pfam" id="PF02803">
    <property type="entry name" value="Thiolase_C"/>
    <property type="match status" value="1"/>
</dbReference>
<dbReference type="AlphaFoldDB" id="A0A2T0QD18"/>
<dbReference type="CDD" id="cd00751">
    <property type="entry name" value="thiolase"/>
    <property type="match status" value="1"/>
</dbReference>
<dbReference type="InterPro" id="IPR016039">
    <property type="entry name" value="Thiolase-like"/>
</dbReference>
<dbReference type="InterPro" id="IPR020615">
    <property type="entry name" value="Thiolase_acyl_enz_int_AS"/>
</dbReference>
<feature type="active site" description="Acyl-thioester intermediate" evidence="7">
    <location>
        <position position="88"/>
    </location>
</feature>
<dbReference type="Pfam" id="PF00108">
    <property type="entry name" value="Thiolase_N"/>
    <property type="match status" value="1"/>
</dbReference>
<evidence type="ECO:0000256" key="2">
    <source>
        <dbReference type="ARBA" id="ARBA00012705"/>
    </source>
</evidence>
<feature type="active site" description="Proton acceptor" evidence="7">
    <location>
        <position position="379"/>
    </location>
</feature>
<evidence type="ECO:0000256" key="3">
    <source>
        <dbReference type="ARBA" id="ARBA00022679"/>
    </source>
</evidence>
<protein>
    <recommendedName>
        <fullName evidence="6">Probable acetyl-CoA acetyltransferase</fullName>
        <ecNumber evidence="2">2.3.1.9</ecNumber>
    </recommendedName>
    <alternativeName>
        <fullName evidence="5">Acetoacetyl-CoA thiolase</fullName>
    </alternativeName>
</protein>
<dbReference type="PROSITE" id="PS00737">
    <property type="entry name" value="THIOLASE_2"/>
    <property type="match status" value="1"/>
</dbReference>
<evidence type="ECO:0000259" key="10">
    <source>
        <dbReference type="Pfam" id="PF02803"/>
    </source>
</evidence>
<accession>A0A2T0QD18</accession>
<evidence type="ECO:0000256" key="1">
    <source>
        <dbReference type="ARBA" id="ARBA00010982"/>
    </source>
</evidence>
<evidence type="ECO:0000256" key="8">
    <source>
        <dbReference type="RuleBase" id="RU003557"/>
    </source>
</evidence>
<dbReference type="SUPFAM" id="SSF53901">
    <property type="entry name" value="Thiolase-like"/>
    <property type="match status" value="2"/>
</dbReference>
<dbReference type="PROSITE" id="PS00098">
    <property type="entry name" value="THIOLASE_1"/>
    <property type="match status" value="1"/>
</dbReference>
<dbReference type="InterPro" id="IPR020616">
    <property type="entry name" value="Thiolase_N"/>
</dbReference>
<dbReference type="OrthoDB" id="3761315at2"/>
<dbReference type="Gene3D" id="3.40.47.10">
    <property type="match status" value="1"/>
</dbReference>
<proteinExistence type="inferred from homology"/>
<keyword evidence="3 8" id="KW-0808">Transferase</keyword>
<dbReference type="InterPro" id="IPR002155">
    <property type="entry name" value="Thiolase"/>
</dbReference>
<keyword evidence="12" id="KW-1185">Reference proteome</keyword>
<dbReference type="Proteomes" id="UP000237846">
    <property type="component" value="Unassembled WGS sequence"/>
</dbReference>
<sequence length="395" mass="39991">MPGSVIAAGARTPTGRLLGSLAALPAVDLGAAAIREALRRAGLPGDRVDYVILGQVLQAGAGQIPSRQAAVKAGIPMTVPSITVNKVCLSGLDAIALADQLITAGEFEVVVAGGMESMTNAPHLLPGSRKGHGYGSIEVLDAMAHDGLTDAFDGESMGASTERHNAKLGITREEQDAYAARSHQRAAAAIAAGRLAEEIVPVQVPQRRGEPVTVDTDEGVRADSTPESLARLRPAFAEGGTITAGSSSPISDGAAAVVVAGREAAERLGLPVLAEIGAHGNVAGPDNSLQSQPARALARALEREGLRPGDLDLVEINEAFASVAIQSTRELGLDEERVNADGGAIALGHPIGASGARLALHLVYELRRRGGGLGGAALCGGGGQGDALLLRVPGA</sequence>
<dbReference type="PANTHER" id="PTHR18919:SF107">
    <property type="entry name" value="ACETYL-COA ACETYLTRANSFERASE, CYTOSOLIC"/>
    <property type="match status" value="1"/>
</dbReference>
<dbReference type="EC" id="2.3.1.9" evidence="2"/>
<dbReference type="RefSeq" id="WP_106238160.1">
    <property type="nucleotide sequence ID" value="NZ_PVZC01000001.1"/>
</dbReference>
<dbReference type="EMBL" id="PVZC01000001">
    <property type="protein sequence ID" value="PRY01809.1"/>
    <property type="molecule type" value="Genomic_DNA"/>
</dbReference>
<evidence type="ECO:0000313" key="11">
    <source>
        <dbReference type="EMBL" id="PRY01809.1"/>
    </source>
</evidence>
<dbReference type="InterPro" id="IPR020613">
    <property type="entry name" value="Thiolase_CS"/>
</dbReference>
<dbReference type="GO" id="GO:0003985">
    <property type="term" value="F:acetyl-CoA C-acetyltransferase activity"/>
    <property type="evidence" value="ECO:0007669"/>
    <property type="project" value="UniProtKB-EC"/>
</dbReference>
<comment type="similarity">
    <text evidence="1 8">Belongs to the thiolase-like superfamily. Thiolase family.</text>
</comment>
<feature type="domain" description="Thiolase C-terminal" evidence="10">
    <location>
        <begin position="271"/>
        <end position="391"/>
    </location>
</feature>
<organism evidence="11 12">
    <name type="scientific">Allonocardiopsis opalescens</name>
    <dbReference type="NCBI Taxonomy" id="1144618"/>
    <lineage>
        <taxon>Bacteria</taxon>
        <taxon>Bacillati</taxon>
        <taxon>Actinomycetota</taxon>
        <taxon>Actinomycetes</taxon>
        <taxon>Streptosporangiales</taxon>
        <taxon>Allonocardiopsis</taxon>
    </lineage>
</organism>
<dbReference type="PIRSF" id="PIRSF000429">
    <property type="entry name" value="Ac-CoA_Ac_transf"/>
    <property type="match status" value="1"/>
</dbReference>
<gene>
    <name evidence="11" type="ORF">CLV72_101405</name>
</gene>
<keyword evidence="4 8" id="KW-0012">Acyltransferase</keyword>